<feature type="domain" description="JAB" evidence="6">
    <location>
        <begin position="48"/>
        <end position="148"/>
    </location>
</feature>
<keyword evidence="1" id="KW-0645">Protease</keyword>
<gene>
    <name evidence="8" type="ORF">DWY69_25640</name>
    <name evidence="7" type="ORF">DXC51_13855</name>
</gene>
<protein>
    <recommendedName>
        <fullName evidence="6">JAB domain-containing protein</fullName>
    </recommendedName>
</protein>
<evidence type="ECO:0000256" key="4">
    <source>
        <dbReference type="ARBA" id="ARBA00022833"/>
    </source>
</evidence>
<dbReference type="Proteomes" id="UP000260812">
    <property type="component" value="Unassembled WGS sequence"/>
</dbReference>
<evidence type="ECO:0000313" key="10">
    <source>
        <dbReference type="Proteomes" id="UP000261166"/>
    </source>
</evidence>
<dbReference type="EMBL" id="QVLV01000008">
    <property type="protein sequence ID" value="RGE59869.1"/>
    <property type="molecule type" value="Genomic_DNA"/>
</dbReference>
<sequence length="182" mass="21387">MENSLVNQGVNFVEKNMVVENDDRKIKICNSILQIMYKYIQIVRKSCEAGGILIGRENSGNSNLIIEYVTEPMASDKRSRCRFSRKDKGHLEFFKKVYEENSEIYGYIGEWHTHPENIPHYSFIDANNWKKIGEEMKDRNQYHIIVGIQQVGIWEYNADKKKITQICSVDWKGILKENETLF</sequence>
<comment type="caution">
    <text evidence="8">The sequence shown here is derived from an EMBL/GenBank/DDBJ whole genome shotgun (WGS) entry which is preliminary data.</text>
</comment>
<keyword evidence="5" id="KW-0482">Metalloprotease</keyword>
<name>A0A3E3IF50_9FIRM</name>
<evidence type="ECO:0000256" key="2">
    <source>
        <dbReference type="ARBA" id="ARBA00022723"/>
    </source>
</evidence>
<dbReference type="OrthoDB" id="517279at2"/>
<evidence type="ECO:0000313" key="7">
    <source>
        <dbReference type="EMBL" id="RGE59869.1"/>
    </source>
</evidence>
<keyword evidence="3" id="KW-0378">Hydrolase</keyword>
<dbReference type="GO" id="GO:0046872">
    <property type="term" value="F:metal ion binding"/>
    <property type="evidence" value="ECO:0007669"/>
    <property type="project" value="UniProtKB-KW"/>
</dbReference>
<accession>A0A3E3IF50</accession>
<evidence type="ECO:0000256" key="1">
    <source>
        <dbReference type="ARBA" id="ARBA00022670"/>
    </source>
</evidence>
<dbReference type="SUPFAM" id="SSF102712">
    <property type="entry name" value="JAB1/MPN domain"/>
    <property type="match status" value="1"/>
</dbReference>
<keyword evidence="9" id="KW-1185">Reference proteome</keyword>
<keyword evidence="2" id="KW-0479">Metal-binding</keyword>
<organism evidence="8 10">
    <name type="scientific">Eisenbergiella massiliensis</name>
    <dbReference type="NCBI Taxonomy" id="1720294"/>
    <lineage>
        <taxon>Bacteria</taxon>
        <taxon>Bacillati</taxon>
        <taxon>Bacillota</taxon>
        <taxon>Clostridia</taxon>
        <taxon>Lachnospirales</taxon>
        <taxon>Lachnospiraceae</taxon>
        <taxon>Eisenbergiella</taxon>
    </lineage>
</organism>
<dbReference type="Pfam" id="PF14464">
    <property type="entry name" value="Prok-JAB"/>
    <property type="match status" value="1"/>
</dbReference>
<dbReference type="GO" id="GO:0008237">
    <property type="term" value="F:metallopeptidase activity"/>
    <property type="evidence" value="ECO:0007669"/>
    <property type="project" value="UniProtKB-KW"/>
</dbReference>
<dbReference type="EMBL" id="QVLU01000033">
    <property type="protein sequence ID" value="RGE65698.1"/>
    <property type="molecule type" value="Genomic_DNA"/>
</dbReference>
<dbReference type="InterPro" id="IPR028090">
    <property type="entry name" value="JAB_dom_prok"/>
</dbReference>
<evidence type="ECO:0000256" key="3">
    <source>
        <dbReference type="ARBA" id="ARBA00022801"/>
    </source>
</evidence>
<keyword evidence="4" id="KW-0862">Zinc</keyword>
<dbReference type="Proteomes" id="UP000261166">
    <property type="component" value="Unassembled WGS sequence"/>
</dbReference>
<evidence type="ECO:0000256" key="5">
    <source>
        <dbReference type="ARBA" id="ARBA00023049"/>
    </source>
</evidence>
<dbReference type="AlphaFoldDB" id="A0A3E3IF50"/>
<evidence type="ECO:0000259" key="6">
    <source>
        <dbReference type="Pfam" id="PF14464"/>
    </source>
</evidence>
<dbReference type="GO" id="GO:0006508">
    <property type="term" value="P:proteolysis"/>
    <property type="evidence" value="ECO:0007669"/>
    <property type="project" value="UniProtKB-KW"/>
</dbReference>
<proteinExistence type="predicted"/>
<evidence type="ECO:0000313" key="8">
    <source>
        <dbReference type="EMBL" id="RGE65698.1"/>
    </source>
</evidence>
<reference evidence="8 10" key="1">
    <citation type="submission" date="2018-08" db="EMBL/GenBank/DDBJ databases">
        <title>A genome reference for cultivated species of the human gut microbiota.</title>
        <authorList>
            <person name="Zou Y."/>
            <person name="Xue W."/>
            <person name="Luo G."/>
        </authorList>
    </citation>
    <scope>NUCLEOTIDE SEQUENCE [LARGE SCALE GENOMIC DNA]</scope>
    <source>
        <strain evidence="8 10">AF26-4BH</strain>
        <strain evidence="7">TF05-5AC</strain>
    </source>
</reference>
<evidence type="ECO:0000313" key="9">
    <source>
        <dbReference type="Proteomes" id="UP000260812"/>
    </source>
</evidence>
<dbReference type="Gene3D" id="3.40.140.10">
    <property type="entry name" value="Cytidine Deaminase, domain 2"/>
    <property type="match status" value="1"/>
</dbReference>